<dbReference type="InterPro" id="IPR036396">
    <property type="entry name" value="Cyt_P450_sf"/>
</dbReference>
<dbReference type="EMBL" id="KV427605">
    <property type="protein sequence ID" value="KZT12936.1"/>
    <property type="molecule type" value="Genomic_DNA"/>
</dbReference>
<dbReference type="PROSITE" id="PS00086">
    <property type="entry name" value="CYTOCHROME_P450"/>
    <property type="match status" value="1"/>
</dbReference>
<dbReference type="InterPro" id="IPR001128">
    <property type="entry name" value="Cyt_P450"/>
</dbReference>
<dbReference type="GO" id="GO:0004497">
    <property type="term" value="F:monooxygenase activity"/>
    <property type="evidence" value="ECO:0007669"/>
    <property type="project" value="UniProtKB-KW"/>
</dbReference>
<evidence type="ECO:0000256" key="3">
    <source>
        <dbReference type="ARBA" id="ARBA00005179"/>
    </source>
</evidence>
<keyword evidence="10 13" id="KW-0408">Iron</keyword>
<keyword evidence="6 15" id="KW-0812">Transmembrane</keyword>
<dbReference type="PRINTS" id="PR00385">
    <property type="entry name" value="P450"/>
</dbReference>
<comment type="pathway">
    <text evidence="3">Secondary metabolite biosynthesis.</text>
</comment>
<dbReference type="CDD" id="cd11065">
    <property type="entry name" value="CYP64-like"/>
    <property type="match status" value="1"/>
</dbReference>
<dbReference type="GeneID" id="63818650"/>
<organism evidence="16 17">
    <name type="scientific">Laetiporus sulphureus 93-53</name>
    <dbReference type="NCBI Taxonomy" id="1314785"/>
    <lineage>
        <taxon>Eukaryota</taxon>
        <taxon>Fungi</taxon>
        <taxon>Dikarya</taxon>
        <taxon>Basidiomycota</taxon>
        <taxon>Agaricomycotina</taxon>
        <taxon>Agaricomycetes</taxon>
        <taxon>Polyporales</taxon>
        <taxon>Laetiporus</taxon>
    </lineage>
</organism>
<dbReference type="InterPro" id="IPR002401">
    <property type="entry name" value="Cyt_P450_E_grp-I"/>
</dbReference>
<proteinExistence type="inferred from homology"/>
<name>A0A165IDP0_9APHY</name>
<evidence type="ECO:0000256" key="7">
    <source>
        <dbReference type="ARBA" id="ARBA00022723"/>
    </source>
</evidence>
<evidence type="ECO:0000256" key="2">
    <source>
        <dbReference type="ARBA" id="ARBA00004167"/>
    </source>
</evidence>
<dbReference type="GO" id="GO:0016020">
    <property type="term" value="C:membrane"/>
    <property type="evidence" value="ECO:0007669"/>
    <property type="project" value="UniProtKB-SubCell"/>
</dbReference>
<dbReference type="AlphaFoldDB" id="A0A165IDP0"/>
<dbReference type="PANTHER" id="PTHR46300:SF7">
    <property type="entry name" value="P450, PUTATIVE (EUROFUNG)-RELATED"/>
    <property type="match status" value="1"/>
</dbReference>
<dbReference type="Pfam" id="PF00067">
    <property type="entry name" value="p450"/>
    <property type="match status" value="1"/>
</dbReference>
<evidence type="ECO:0000256" key="13">
    <source>
        <dbReference type="PIRSR" id="PIRSR602401-1"/>
    </source>
</evidence>
<keyword evidence="8 15" id="KW-1133">Transmembrane helix</keyword>
<dbReference type="Gene3D" id="1.10.630.10">
    <property type="entry name" value="Cytochrome P450"/>
    <property type="match status" value="1"/>
</dbReference>
<keyword evidence="7 13" id="KW-0479">Metal-binding</keyword>
<sequence length="510" mass="57180">MESQLYILCAALVLIAIVIVYPGYLSPRHALPLPPGPPRLPIIGNAHQVPFDLQEEIFAQWARQYGDVLYLRILQKEIIVLNSLRAARDLLEKRGFIYSDRPRFVMYCELIYSFHPNISLMSYGDRWRRHRKWYQSSFQARASLNSFQPLQAREAKVLLQSMLKTPEEFIAHIHRFAGAVLLEIAYGYLDEAYVDMAAEVSAGIFETGGAGSTTVDFFPILKYLPTWMPGAGFKRNALKIQAMGEHVRNVAFSKVKEDMASGTAKPSFVKNILEEIAEPTADDEFELKGAASLLYGGGTDTTVTTITAFVLAMVRNPEVLAKAQAEMDAVVGNTRLPNFGDRASLPYLECVLKEVYRWSAAVPLSLPHRLMEDDEYHGYHMPGGAMVVPNIWAMTRDEEMFPDPESFRPERFEKPRGDENDPVDPRVIIFGFGRRVCPGRLLADASVWLAFASMLATLSIHRAHDSSGREIMPPADFVPGAVKHPKPFKCDIHPRTPRAANLILAEARSA</sequence>
<evidence type="ECO:0000256" key="15">
    <source>
        <dbReference type="SAM" id="Phobius"/>
    </source>
</evidence>
<dbReference type="Proteomes" id="UP000076871">
    <property type="component" value="Unassembled WGS sequence"/>
</dbReference>
<dbReference type="GO" id="GO:0016705">
    <property type="term" value="F:oxidoreductase activity, acting on paired donors, with incorporation or reduction of molecular oxygen"/>
    <property type="evidence" value="ECO:0007669"/>
    <property type="project" value="InterPro"/>
</dbReference>
<evidence type="ECO:0000256" key="5">
    <source>
        <dbReference type="ARBA" id="ARBA00022617"/>
    </source>
</evidence>
<evidence type="ECO:0000313" key="17">
    <source>
        <dbReference type="Proteomes" id="UP000076871"/>
    </source>
</evidence>
<accession>A0A165IDP0</accession>
<feature type="binding site" description="axial binding residue" evidence="13">
    <location>
        <position position="437"/>
    </location>
    <ligand>
        <name>heme</name>
        <dbReference type="ChEBI" id="CHEBI:30413"/>
    </ligand>
    <ligandPart>
        <name>Fe</name>
        <dbReference type="ChEBI" id="CHEBI:18248"/>
    </ligandPart>
</feature>
<evidence type="ECO:0000256" key="12">
    <source>
        <dbReference type="ARBA" id="ARBA00023136"/>
    </source>
</evidence>
<evidence type="ECO:0000256" key="11">
    <source>
        <dbReference type="ARBA" id="ARBA00023033"/>
    </source>
</evidence>
<keyword evidence="17" id="KW-1185">Reference proteome</keyword>
<feature type="transmembrane region" description="Helical" evidence="15">
    <location>
        <begin position="5"/>
        <end position="24"/>
    </location>
</feature>
<keyword evidence="11 14" id="KW-0503">Monooxygenase</keyword>
<evidence type="ECO:0000256" key="6">
    <source>
        <dbReference type="ARBA" id="ARBA00022692"/>
    </source>
</evidence>
<dbReference type="PANTHER" id="PTHR46300">
    <property type="entry name" value="P450, PUTATIVE (EUROFUNG)-RELATED-RELATED"/>
    <property type="match status" value="1"/>
</dbReference>
<gene>
    <name evidence="16" type="ORF">LAESUDRAFT_21871</name>
</gene>
<evidence type="ECO:0000313" key="16">
    <source>
        <dbReference type="EMBL" id="KZT12936.1"/>
    </source>
</evidence>
<keyword evidence="5 13" id="KW-0349">Heme</keyword>
<dbReference type="RefSeq" id="XP_040770446.1">
    <property type="nucleotide sequence ID" value="XM_040901618.1"/>
</dbReference>
<dbReference type="STRING" id="1314785.A0A165IDP0"/>
<reference evidence="16 17" key="1">
    <citation type="journal article" date="2016" name="Mol. Biol. Evol.">
        <title>Comparative Genomics of Early-Diverging Mushroom-Forming Fungi Provides Insights into the Origins of Lignocellulose Decay Capabilities.</title>
        <authorList>
            <person name="Nagy L.G."/>
            <person name="Riley R."/>
            <person name="Tritt A."/>
            <person name="Adam C."/>
            <person name="Daum C."/>
            <person name="Floudas D."/>
            <person name="Sun H."/>
            <person name="Yadav J.S."/>
            <person name="Pangilinan J."/>
            <person name="Larsson K.H."/>
            <person name="Matsuura K."/>
            <person name="Barry K."/>
            <person name="Labutti K."/>
            <person name="Kuo R."/>
            <person name="Ohm R.A."/>
            <person name="Bhattacharya S.S."/>
            <person name="Shirouzu T."/>
            <person name="Yoshinaga Y."/>
            <person name="Martin F.M."/>
            <person name="Grigoriev I.V."/>
            <person name="Hibbett D.S."/>
        </authorList>
    </citation>
    <scope>NUCLEOTIDE SEQUENCE [LARGE SCALE GENOMIC DNA]</scope>
    <source>
        <strain evidence="16 17">93-53</strain>
    </source>
</reference>
<evidence type="ECO:0000256" key="4">
    <source>
        <dbReference type="ARBA" id="ARBA00010617"/>
    </source>
</evidence>
<comment type="similarity">
    <text evidence="4 14">Belongs to the cytochrome P450 family.</text>
</comment>
<dbReference type="GO" id="GO:0005506">
    <property type="term" value="F:iron ion binding"/>
    <property type="evidence" value="ECO:0007669"/>
    <property type="project" value="InterPro"/>
</dbReference>
<dbReference type="OrthoDB" id="1055148at2759"/>
<evidence type="ECO:0000256" key="14">
    <source>
        <dbReference type="RuleBase" id="RU000461"/>
    </source>
</evidence>
<dbReference type="InParanoid" id="A0A165IDP0"/>
<comment type="subcellular location">
    <subcellularLocation>
        <location evidence="2">Membrane</location>
        <topology evidence="2">Single-pass membrane protein</topology>
    </subcellularLocation>
</comment>
<evidence type="ECO:0000256" key="9">
    <source>
        <dbReference type="ARBA" id="ARBA00023002"/>
    </source>
</evidence>
<dbReference type="InterPro" id="IPR017972">
    <property type="entry name" value="Cyt_P450_CS"/>
</dbReference>
<keyword evidence="12 15" id="KW-0472">Membrane</keyword>
<dbReference type="SUPFAM" id="SSF48264">
    <property type="entry name" value="Cytochrome P450"/>
    <property type="match status" value="1"/>
</dbReference>
<dbReference type="InterPro" id="IPR050364">
    <property type="entry name" value="Cytochrome_P450_fung"/>
</dbReference>
<evidence type="ECO:0000256" key="10">
    <source>
        <dbReference type="ARBA" id="ARBA00023004"/>
    </source>
</evidence>
<evidence type="ECO:0000256" key="1">
    <source>
        <dbReference type="ARBA" id="ARBA00001971"/>
    </source>
</evidence>
<protein>
    <submittedName>
        <fullName evidence="16">Cytochrome P450</fullName>
    </submittedName>
</protein>
<comment type="cofactor">
    <cofactor evidence="1 13">
        <name>heme</name>
        <dbReference type="ChEBI" id="CHEBI:30413"/>
    </cofactor>
</comment>
<keyword evidence="9 14" id="KW-0560">Oxidoreductase</keyword>
<dbReference type="PRINTS" id="PR00463">
    <property type="entry name" value="EP450I"/>
</dbReference>
<evidence type="ECO:0000256" key="8">
    <source>
        <dbReference type="ARBA" id="ARBA00022989"/>
    </source>
</evidence>
<dbReference type="GO" id="GO:0020037">
    <property type="term" value="F:heme binding"/>
    <property type="evidence" value="ECO:0007669"/>
    <property type="project" value="InterPro"/>
</dbReference>